<evidence type="ECO:0000313" key="1">
    <source>
        <dbReference type="EMBL" id="GBN37329.1"/>
    </source>
</evidence>
<dbReference type="OrthoDB" id="153096at2759"/>
<evidence type="ECO:0000313" key="2">
    <source>
        <dbReference type="Proteomes" id="UP000499080"/>
    </source>
</evidence>
<organism evidence="1 2">
    <name type="scientific">Araneus ventricosus</name>
    <name type="common">Orbweaver spider</name>
    <name type="synonym">Epeira ventricosa</name>
    <dbReference type="NCBI Taxonomy" id="182803"/>
    <lineage>
        <taxon>Eukaryota</taxon>
        <taxon>Metazoa</taxon>
        <taxon>Ecdysozoa</taxon>
        <taxon>Arthropoda</taxon>
        <taxon>Chelicerata</taxon>
        <taxon>Arachnida</taxon>
        <taxon>Araneae</taxon>
        <taxon>Araneomorphae</taxon>
        <taxon>Entelegynae</taxon>
        <taxon>Araneoidea</taxon>
        <taxon>Araneidae</taxon>
        <taxon>Araneus</taxon>
    </lineage>
</organism>
<reference evidence="1 2" key="1">
    <citation type="journal article" date="2019" name="Sci. Rep.">
        <title>Orb-weaving spider Araneus ventricosus genome elucidates the spidroin gene catalogue.</title>
        <authorList>
            <person name="Kono N."/>
            <person name="Nakamura H."/>
            <person name="Ohtoshi R."/>
            <person name="Moran D.A.P."/>
            <person name="Shinohara A."/>
            <person name="Yoshida Y."/>
            <person name="Fujiwara M."/>
            <person name="Mori M."/>
            <person name="Tomita M."/>
            <person name="Arakawa K."/>
        </authorList>
    </citation>
    <scope>NUCLEOTIDE SEQUENCE [LARGE SCALE GENOMIC DNA]</scope>
</reference>
<dbReference type="PANTHER" id="PTHR47481:SF22">
    <property type="entry name" value="RETROTRANSPOSON GAG DOMAIN-CONTAINING PROTEIN"/>
    <property type="match status" value="1"/>
</dbReference>
<dbReference type="EMBL" id="BGPR01008998">
    <property type="protein sequence ID" value="GBN37329.1"/>
    <property type="molecule type" value="Genomic_DNA"/>
</dbReference>
<evidence type="ECO:0008006" key="3">
    <source>
        <dbReference type="Google" id="ProtNLM"/>
    </source>
</evidence>
<dbReference type="AlphaFoldDB" id="A0A4Y2NF95"/>
<gene>
    <name evidence="1" type="ORF">AVEN_30894_1</name>
</gene>
<protein>
    <recommendedName>
        <fullName evidence="3">DUF4219 domain-containing protein</fullName>
    </recommendedName>
</protein>
<dbReference type="PANTHER" id="PTHR47481">
    <property type="match status" value="1"/>
</dbReference>
<comment type="caution">
    <text evidence="1">The sequence shown here is derived from an EMBL/GenBank/DDBJ whole genome shotgun (WGS) entry which is preliminary data.</text>
</comment>
<proteinExistence type="predicted"/>
<sequence length="151" mass="17580">MEVNSSIPVLTPNNWNTWKRDMQVILMHYGCWQFIIKTEPADPDVGSTYKEKYDFQLRKDRTLSFTLIYTNISPELKSLISDKTDAAVAWKILKDHFEPMTRARVIQLLDEFLDTNYQPGEDVDNFLCRVKTAASRLQEAGHKVDDIYLGF</sequence>
<name>A0A4Y2NF95_ARAVE</name>
<dbReference type="Pfam" id="PF14223">
    <property type="entry name" value="Retrotran_gag_2"/>
    <property type="match status" value="1"/>
</dbReference>
<keyword evidence="2" id="KW-1185">Reference proteome</keyword>
<accession>A0A4Y2NF95</accession>
<dbReference type="Proteomes" id="UP000499080">
    <property type="component" value="Unassembled WGS sequence"/>
</dbReference>